<organism evidence="1 2">
    <name type="scientific">Candidatus Scalindua rubra</name>
    <dbReference type="NCBI Taxonomy" id="1872076"/>
    <lineage>
        <taxon>Bacteria</taxon>
        <taxon>Pseudomonadati</taxon>
        <taxon>Planctomycetota</taxon>
        <taxon>Candidatus Brocadiia</taxon>
        <taxon>Candidatus Brocadiales</taxon>
        <taxon>Candidatus Scalinduaceae</taxon>
        <taxon>Candidatus Scalindua</taxon>
    </lineage>
</organism>
<protein>
    <submittedName>
        <fullName evidence="1">Uncharacterized protein</fullName>
    </submittedName>
</protein>
<reference evidence="1 2" key="1">
    <citation type="submission" date="2016-07" db="EMBL/GenBank/DDBJ databases">
        <title>Draft genome of Scalindua rubra, obtained from a brine-seawater interface in the Red Sea, sheds light on salt adaptation in anammox bacteria.</title>
        <authorList>
            <person name="Speth D.R."/>
            <person name="Lagkouvardos I."/>
            <person name="Wang Y."/>
            <person name="Qian P.-Y."/>
            <person name="Dutilh B.E."/>
            <person name="Jetten M.S."/>
        </authorList>
    </citation>
    <scope>NUCLEOTIDE SEQUENCE [LARGE SCALE GENOMIC DNA]</scope>
    <source>
        <strain evidence="1">BSI-1</strain>
    </source>
</reference>
<dbReference type="EMBL" id="MAYW01000212">
    <property type="protein sequence ID" value="ODS30526.1"/>
    <property type="molecule type" value="Genomic_DNA"/>
</dbReference>
<comment type="caution">
    <text evidence="1">The sequence shown here is derived from an EMBL/GenBank/DDBJ whole genome shotgun (WGS) entry which is preliminary data.</text>
</comment>
<evidence type="ECO:0000313" key="2">
    <source>
        <dbReference type="Proteomes" id="UP000094056"/>
    </source>
</evidence>
<dbReference type="AlphaFoldDB" id="A0A1E3X4D7"/>
<accession>A0A1E3X4D7</accession>
<gene>
    <name evidence="1" type="ORF">SCARUB_04364</name>
</gene>
<evidence type="ECO:0000313" key="1">
    <source>
        <dbReference type="EMBL" id="ODS30526.1"/>
    </source>
</evidence>
<dbReference type="Proteomes" id="UP000094056">
    <property type="component" value="Unassembled WGS sequence"/>
</dbReference>
<sequence length="285" mass="33172">MDWGTHVVLAAKLLESCSLDKGASIYSVIPVIDKEPPHFHRVYAHILENQPDFLDVAMEVLNGGGASESDFSILNQRKDEKLKQFNVELAKLPSDDYEGKRRLEKKIYAHRRIVEETPCFINHAEDAVDIVEDESVRNISADKLSAAVSLLSHTYFDVWNNPVQVFLPSCSYCSAQWEFWNNVDYMKFRSDFYKPENIIPFRKEIAKSKVWNTKLKPEAIIKAMIIRMGELGQPAIPYEVVDMGVRDFLRYLDINDYQKADKELEFCHMLENEIHEIIYKNYRKE</sequence>
<proteinExistence type="predicted"/>
<name>A0A1E3X4D7_9BACT</name>